<dbReference type="AlphaFoldDB" id="A0A6N2YBK3"/>
<reference evidence="1" key="1">
    <citation type="submission" date="2019-11" db="EMBL/GenBank/DDBJ databases">
        <authorList>
            <person name="Feng L."/>
        </authorList>
    </citation>
    <scope>NUCLEOTIDE SEQUENCE</scope>
    <source>
        <strain evidence="1">CParaputrificumLFYP93</strain>
    </source>
</reference>
<dbReference type="Pfam" id="PF16887">
    <property type="entry name" value="DUF5081"/>
    <property type="match status" value="1"/>
</dbReference>
<gene>
    <name evidence="1" type="ORF">CPLFYP93_00196</name>
</gene>
<protein>
    <recommendedName>
        <fullName evidence="2">DUF5081 domain-containing protein</fullName>
    </recommendedName>
</protein>
<name>A0A6N2YBK3_9CLOT</name>
<sequence length="213" mass="24947">MLKASEIYLLNEALDGKDIYGLDKEAALRENLYSEVKALDSLKEKMILNEDNTINACSYQLIKGLEKFKMAKSYIWVNDILLSKDDTDYMIFFKKDTESNVFELKKMANFHLVLTILKEYEFLRGRDTIVDSSINNMEVEEFIENYIIKNDNQNFLILKKEENVRIPYVSLYITYIEVEGKTYKYDLLKKELCEVSPKVARLDISKLLGVEVK</sequence>
<accession>A0A6N2YBK3</accession>
<dbReference type="RefSeq" id="WP_156558661.1">
    <property type="nucleotide sequence ID" value="NZ_CACRTV010000007.1"/>
</dbReference>
<evidence type="ECO:0008006" key="2">
    <source>
        <dbReference type="Google" id="ProtNLM"/>
    </source>
</evidence>
<dbReference type="InterPro" id="IPR031682">
    <property type="entry name" value="EsaE"/>
</dbReference>
<organism evidence="1">
    <name type="scientific">Clostridium paraputrificum</name>
    <dbReference type="NCBI Taxonomy" id="29363"/>
    <lineage>
        <taxon>Bacteria</taxon>
        <taxon>Bacillati</taxon>
        <taxon>Bacillota</taxon>
        <taxon>Clostridia</taxon>
        <taxon>Eubacteriales</taxon>
        <taxon>Clostridiaceae</taxon>
        <taxon>Clostridium</taxon>
    </lineage>
</organism>
<dbReference type="EMBL" id="CACRTV010000007">
    <property type="protein sequence ID" value="VYT63008.1"/>
    <property type="molecule type" value="Genomic_DNA"/>
</dbReference>
<evidence type="ECO:0000313" key="1">
    <source>
        <dbReference type="EMBL" id="VYT63008.1"/>
    </source>
</evidence>
<proteinExistence type="predicted"/>